<evidence type="ECO:0000256" key="3">
    <source>
        <dbReference type="ARBA" id="ARBA00022833"/>
    </source>
</evidence>
<comment type="similarity">
    <text evidence="1">Belongs to the Gfa family.</text>
</comment>
<keyword evidence="4" id="KW-0456">Lyase</keyword>
<dbReference type="GO" id="GO:0016846">
    <property type="term" value="F:carbon-sulfur lyase activity"/>
    <property type="evidence" value="ECO:0007669"/>
    <property type="project" value="InterPro"/>
</dbReference>
<proteinExistence type="inferred from homology"/>
<evidence type="ECO:0000256" key="2">
    <source>
        <dbReference type="ARBA" id="ARBA00022723"/>
    </source>
</evidence>
<dbReference type="Pfam" id="PF04828">
    <property type="entry name" value="GFA"/>
    <property type="match status" value="1"/>
</dbReference>
<dbReference type="InterPro" id="IPR011057">
    <property type="entry name" value="Mss4-like_sf"/>
</dbReference>
<gene>
    <name evidence="6" type="ORF">MCYG_05705</name>
</gene>
<dbReference type="Gene3D" id="3.90.1590.10">
    <property type="entry name" value="glutathione-dependent formaldehyde- activating enzyme (gfa)"/>
    <property type="match status" value="1"/>
</dbReference>
<dbReference type="PANTHER" id="PTHR33337">
    <property type="entry name" value="GFA DOMAIN-CONTAINING PROTEIN"/>
    <property type="match status" value="1"/>
</dbReference>
<feature type="domain" description="CENP-V/GFA" evidence="5">
    <location>
        <begin position="4"/>
        <end position="119"/>
    </location>
</feature>
<dbReference type="GO" id="GO:0046872">
    <property type="term" value="F:metal ion binding"/>
    <property type="evidence" value="ECO:0007669"/>
    <property type="project" value="UniProtKB-KW"/>
</dbReference>
<reference evidence="7" key="1">
    <citation type="journal article" date="2012" name="MBio">
        <title>Comparative genome analysis of Trichophyton rubrum and related dermatophytes reveals candidate genes involved in infection.</title>
        <authorList>
            <person name="Martinez D.A."/>
            <person name="Oliver B.G."/>
            <person name="Graeser Y."/>
            <person name="Goldberg J.M."/>
            <person name="Li W."/>
            <person name="Martinez-Rossi N.M."/>
            <person name="Monod M."/>
            <person name="Shelest E."/>
            <person name="Barton R.C."/>
            <person name="Birch E."/>
            <person name="Brakhage A.A."/>
            <person name="Chen Z."/>
            <person name="Gurr S.J."/>
            <person name="Heiman D."/>
            <person name="Heitman J."/>
            <person name="Kosti I."/>
            <person name="Rossi A."/>
            <person name="Saif S."/>
            <person name="Samalova M."/>
            <person name="Saunders C.W."/>
            <person name="Shea T."/>
            <person name="Summerbell R.C."/>
            <person name="Xu J."/>
            <person name="Young S."/>
            <person name="Zeng Q."/>
            <person name="Birren B.W."/>
            <person name="Cuomo C.A."/>
            <person name="White T.C."/>
        </authorList>
    </citation>
    <scope>NUCLEOTIDE SEQUENCE [LARGE SCALE GENOMIC DNA]</scope>
    <source>
        <strain evidence="7">ATCC MYA-4605 / CBS 113480</strain>
    </source>
</reference>
<dbReference type="OMA" id="TPFIETW"/>
<name>C5FSN3_ARTOC</name>
<dbReference type="PROSITE" id="PS51891">
    <property type="entry name" value="CENP_V_GFA"/>
    <property type="match status" value="1"/>
</dbReference>
<dbReference type="InterPro" id="IPR006913">
    <property type="entry name" value="CENP-V/GFA"/>
</dbReference>
<organism evidence="6 7">
    <name type="scientific">Arthroderma otae (strain ATCC MYA-4605 / CBS 113480)</name>
    <name type="common">Microsporum canis</name>
    <dbReference type="NCBI Taxonomy" id="554155"/>
    <lineage>
        <taxon>Eukaryota</taxon>
        <taxon>Fungi</taxon>
        <taxon>Dikarya</taxon>
        <taxon>Ascomycota</taxon>
        <taxon>Pezizomycotina</taxon>
        <taxon>Eurotiomycetes</taxon>
        <taxon>Eurotiomycetidae</taxon>
        <taxon>Onygenales</taxon>
        <taxon>Arthrodermataceae</taxon>
        <taxon>Microsporum</taxon>
    </lineage>
</organism>
<dbReference type="AlphaFoldDB" id="C5FSN3"/>
<evidence type="ECO:0000313" key="6">
    <source>
        <dbReference type="EMBL" id="EEQ32886.1"/>
    </source>
</evidence>
<dbReference type="PANTHER" id="PTHR33337:SF30">
    <property type="entry name" value="DUF636 DOMAIN PROTEIN (AFU_ORTHOLOGUE AFUA_1G03180)"/>
    <property type="match status" value="1"/>
</dbReference>
<evidence type="ECO:0000313" key="7">
    <source>
        <dbReference type="Proteomes" id="UP000002035"/>
    </source>
</evidence>
<dbReference type="VEuPathDB" id="FungiDB:MCYG_05705"/>
<protein>
    <recommendedName>
        <fullName evidence="5">CENP-V/GFA domain-containing protein</fullName>
    </recommendedName>
</protein>
<dbReference type="SUPFAM" id="SSF51316">
    <property type="entry name" value="Mss4-like"/>
    <property type="match status" value="1"/>
</dbReference>
<dbReference type="OrthoDB" id="1601230at2759"/>
<accession>C5FSN3</accession>
<dbReference type="HOGENOM" id="CLU_055491_3_2_1"/>
<dbReference type="STRING" id="554155.C5FSN3"/>
<evidence type="ECO:0000256" key="1">
    <source>
        <dbReference type="ARBA" id="ARBA00005495"/>
    </source>
</evidence>
<dbReference type="EMBL" id="DS995705">
    <property type="protein sequence ID" value="EEQ32886.1"/>
    <property type="molecule type" value="Genomic_DNA"/>
</dbReference>
<evidence type="ECO:0000259" key="5">
    <source>
        <dbReference type="PROSITE" id="PS51891"/>
    </source>
</evidence>
<evidence type="ECO:0000256" key="4">
    <source>
        <dbReference type="ARBA" id="ARBA00023239"/>
    </source>
</evidence>
<dbReference type="eggNOG" id="ENOG502SFKU">
    <property type="taxonomic scope" value="Eukaryota"/>
</dbReference>
<dbReference type="RefSeq" id="XP_002845836.1">
    <property type="nucleotide sequence ID" value="XM_002845790.1"/>
</dbReference>
<keyword evidence="2" id="KW-0479">Metal-binding</keyword>
<keyword evidence="7" id="KW-1185">Reference proteome</keyword>
<keyword evidence="3" id="KW-0862">Zinc</keyword>
<dbReference type="GeneID" id="9224135"/>
<sequence length="146" mass="16252">MSAIQGKCHCGAVEYTAKLEDKSHILCHCDACKRINGSDFTLNQVVSKDDLDIKKGDLTKYTYKGDSVVSFDIDLSKGNPVHCFFCPTCSTHIYHHQTAMGDDKYIVRTTTLEGSKEWPASLQIYCKDKAKWQPEVAAKIFQAGPA</sequence>
<dbReference type="Proteomes" id="UP000002035">
    <property type="component" value="Unassembled WGS sequence"/>
</dbReference>